<dbReference type="AlphaFoldDB" id="A0A1I3P3I5"/>
<feature type="transmembrane region" description="Helical" evidence="1">
    <location>
        <begin position="73"/>
        <end position="90"/>
    </location>
</feature>
<name>A0A1I3P3I5_9RHOB</name>
<organism evidence="2 3">
    <name type="scientific">Albimonas pacifica</name>
    <dbReference type="NCBI Taxonomy" id="1114924"/>
    <lineage>
        <taxon>Bacteria</taxon>
        <taxon>Pseudomonadati</taxon>
        <taxon>Pseudomonadota</taxon>
        <taxon>Alphaproteobacteria</taxon>
        <taxon>Rhodobacterales</taxon>
        <taxon>Paracoccaceae</taxon>
        <taxon>Albimonas</taxon>
    </lineage>
</organism>
<keyword evidence="1" id="KW-1133">Transmembrane helix</keyword>
<accession>A0A1I3P3I5</accession>
<keyword evidence="1" id="KW-0472">Membrane</keyword>
<dbReference type="RefSeq" id="WP_092865431.1">
    <property type="nucleotide sequence ID" value="NZ_FOQH01000015.1"/>
</dbReference>
<dbReference type="Proteomes" id="UP000199377">
    <property type="component" value="Unassembled WGS sequence"/>
</dbReference>
<evidence type="ECO:0000313" key="3">
    <source>
        <dbReference type="Proteomes" id="UP000199377"/>
    </source>
</evidence>
<dbReference type="EMBL" id="FOQH01000015">
    <property type="protein sequence ID" value="SFJ15897.1"/>
    <property type="molecule type" value="Genomic_DNA"/>
</dbReference>
<gene>
    <name evidence="2" type="ORF">SAMN05216258_11544</name>
</gene>
<dbReference type="STRING" id="1114924.SAMN05216258_11544"/>
<evidence type="ECO:0000313" key="2">
    <source>
        <dbReference type="EMBL" id="SFJ15897.1"/>
    </source>
</evidence>
<sequence>MDDWQWALHAGLGLAIGVAGYRRSRRAAEAPARLTTGEQEALGPMRVQVLRLFCAAFFALGAMFALAMGKDPWIAAGSILFALGGVWIWGEVGRLELVWDARGLLRRSALRGERRFSWDEREAVRVGNLIWGGDRLFFRGGRGLSVPNSLTNHTALFSHARAVLAAREAP</sequence>
<feature type="transmembrane region" description="Helical" evidence="1">
    <location>
        <begin position="6"/>
        <end position="24"/>
    </location>
</feature>
<protein>
    <recommendedName>
        <fullName evidence="4">PH domain-containing protein</fullName>
    </recommendedName>
</protein>
<keyword evidence="1" id="KW-0812">Transmembrane</keyword>
<reference evidence="2 3" key="1">
    <citation type="submission" date="2016-10" db="EMBL/GenBank/DDBJ databases">
        <authorList>
            <person name="de Groot N.N."/>
        </authorList>
    </citation>
    <scope>NUCLEOTIDE SEQUENCE [LARGE SCALE GENOMIC DNA]</scope>
    <source>
        <strain evidence="2 3">CGMCC 1.11030</strain>
    </source>
</reference>
<evidence type="ECO:0008006" key="4">
    <source>
        <dbReference type="Google" id="ProtNLM"/>
    </source>
</evidence>
<evidence type="ECO:0000256" key="1">
    <source>
        <dbReference type="SAM" id="Phobius"/>
    </source>
</evidence>
<proteinExistence type="predicted"/>
<feature type="transmembrane region" description="Helical" evidence="1">
    <location>
        <begin position="49"/>
        <end position="67"/>
    </location>
</feature>
<keyword evidence="3" id="KW-1185">Reference proteome</keyword>